<dbReference type="InterPro" id="IPR045864">
    <property type="entry name" value="aa-tRNA-synth_II/BPL/LPL"/>
</dbReference>
<dbReference type="Gene3D" id="3.30.930.10">
    <property type="entry name" value="Bira Bifunctional Protein, Domain 2"/>
    <property type="match status" value="1"/>
</dbReference>
<dbReference type="RefSeq" id="WP_380746536.1">
    <property type="nucleotide sequence ID" value="NZ_JBHTLI010000003.1"/>
</dbReference>
<dbReference type="EMBL" id="JBHTLI010000003">
    <property type="protein sequence ID" value="MFD1096678.1"/>
    <property type="molecule type" value="Genomic_DNA"/>
</dbReference>
<name>A0ABW3NRZ2_9FLAO</name>
<keyword evidence="4" id="KW-1185">Reference proteome</keyword>
<proteinExistence type="predicted"/>
<organism evidence="3 4">
    <name type="scientific">Salegentibacter chungangensis</name>
    <dbReference type="NCBI Taxonomy" id="1335724"/>
    <lineage>
        <taxon>Bacteria</taxon>
        <taxon>Pseudomonadati</taxon>
        <taxon>Bacteroidota</taxon>
        <taxon>Flavobacteriia</taxon>
        <taxon>Flavobacteriales</taxon>
        <taxon>Flavobacteriaceae</taxon>
        <taxon>Salegentibacter</taxon>
    </lineage>
</organism>
<dbReference type="InterPro" id="IPR004408">
    <property type="entry name" value="Biotin_CoA_COase_ligase"/>
</dbReference>
<keyword evidence="1 3" id="KW-0436">Ligase</keyword>
<evidence type="ECO:0000313" key="4">
    <source>
        <dbReference type="Proteomes" id="UP001597131"/>
    </source>
</evidence>
<evidence type="ECO:0000313" key="3">
    <source>
        <dbReference type="EMBL" id="MFD1096678.1"/>
    </source>
</evidence>
<gene>
    <name evidence="3" type="ORF">ACFQ3Q_13025</name>
</gene>
<dbReference type="NCBIfam" id="TIGR00121">
    <property type="entry name" value="birA_ligase"/>
    <property type="match status" value="1"/>
</dbReference>
<feature type="domain" description="BPL/LPL catalytic" evidence="2">
    <location>
        <begin position="1"/>
        <end position="177"/>
    </location>
</feature>
<dbReference type="PROSITE" id="PS51733">
    <property type="entry name" value="BPL_LPL_CATALYTIC"/>
    <property type="match status" value="1"/>
</dbReference>
<comment type="caution">
    <text evidence="3">The sequence shown here is derived from an EMBL/GenBank/DDBJ whole genome shotgun (WGS) entry which is preliminary data.</text>
</comment>
<dbReference type="Pfam" id="PF03099">
    <property type="entry name" value="BPL_LplA_LipB"/>
    <property type="match status" value="1"/>
</dbReference>
<protein>
    <submittedName>
        <fullName evidence="3">Biotin--[acetyl-CoA-carboxylase] ligase</fullName>
        <ecNumber evidence="3">6.3.4.15</ecNumber>
    </submittedName>
</protein>
<dbReference type="Proteomes" id="UP001597131">
    <property type="component" value="Unassembled WGS sequence"/>
</dbReference>
<dbReference type="CDD" id="cd16442">
    <property type="entry name" value="BPL"/>
    <property type="match status" value="1"/>
</dbReference>
<dbReference type="GO" id="GO:0004077">
    <property type="term" value="F:biotin--[biotin carboxyl-carrier protein] ligase activity"/>
    <property type="evidence" value="ECO:0007669"/>
    <property type="project" value="UniProtKB-EC"/>
</dbReference>
<evidence type="ECO:0000259" key="2">
    <source>
        <dbReference type="PROSITE" id="PS51733"/>
    </source>
</evidence>
<reference evidence="4" key="1">
    <citation type="journal article" date="2019" name="Int. J. Syst. Evol. Microbiol.">
        <title>The Global Catalogue of Microorganisms (GCM) 10K type strain sequencing project: providing services to taxonomists for standard genome sequencing and annotation.</title>
        <authorList>
            <consortium name="The Broad Institute Genomics Platform"/>
            <consortium name="The Broad Institute Genome Sequencing Center for Infectious Disease"/>
            <person name="Wu L."/>
            <person name="Ma J."/>
        </authorList>
    </citation>
    <scope>NUCLEOTIDE SEQUENCE [LARGE SCALE GENOMIC DNA]</scope>
    <source>
        <strain evidence="4">CCUG 64793</strain>
    </source>
</reference>
<evidence type="ECO:0000256" key="1">
    <source>
        <dbReference type="ARBA" id="ARBA00022598"/>
    </source>
</evidence>
<dbReference type="InterPro" id="IPR004143">
    <property type="entry name" value="BPL_LPL_catalytic"/>
</dbReference>
<dbReference type="PANTHER" id="PTHR12835:SF5">
    <property type="entry name" value="BIOTIN--PROTEIN LIGASE"/>
    <property type="match status" value="1"/>
</dbReference>
<accession>A0ABW3NRZ2</accession>
<dbReference type="SUPFAM" id="SSF55681">
    <property type="entry name" value="Class II aaRS and biotin synthetases"/>
    <property type="match status" value="1"/>
</dbReference>
<dbReference type="EC" id="6.3.4.15" evidence="3"/>
<sequence length="243" mass="27426">MRIIKVNAINSTNEFARNLYRGNSKFEPSCVVAKEQTKGKGQRGARWVSNAGENLTFSILYPKLNIGINQQFLLSATVSVCILKVLIKYNIPKLKVKWPNDIMSGRFKISGILIENILKNDKIEASVIGVGLNVNQETFEGLPQAASLKLVTGRSFKLNQLLQDILAEIELKLSTLSEERQTEVLEEYATNMFRRNKVSTFQLPDGRYFTGIIRGVTTTGRLNMEIEDSVFKTFDLKEVKLMT</sequence>
<dbReference type="PANTHER" id="PTHR12835">
    <property type="entry name" value="BIOTIN PROTEIN LIGASE"/>
    <property type="match status" value="1"/>
</dbReference>